<keyword evidence="8" id="KW-1185">Reference proteome</keyword>
<reference evidence="7 8" key="1">
    <citation type="submission" date="2018-11" db="EMBL/GenBank/DDBJ databases">
        <authorList>
            <person name="Na S.W."/>
            <person name="Baik M."/>
        </authorList>
    </citation>
    <scope>NUCLEOTIDE SEQUENCE [LARGE SCALE GENOMIC DNA]</scope>
    <source>
        <strain evidence="7 8">E39</strain>
    </source>
</reference>
<dbReference type="GO" id="GO:0046872">
    <property type="term" value="F:metal ion binding"/>
    <property type="evidence" value="ECO:0007669"/>
    <property type="project" value="UniProtKB-KW"/>
</dbReference>
<dbReference type="EMBL" id="CP033459">
    <property type="protein sequence ID" value="QFQ13766.1"/>
    <property type="molecule type" value="Genomic_DNA"/>
</dbReference>
<dbReference type="InterPro" id="IPR033740">
    <property type="entry name" value="Pept_M24B"/>
</dbReference>
<dbReference type="Pfam" id="PF16189">
    <property type="entry name" value="Creatinase_N_2"/>
    <property type="match status" value="1"/>
</dbReference>
<keyword evidence="7" id="KW-0645">Protease</keyword>
<keyword evidence="7" id="KW-0031">Aminopeptidase</keyword>
<dbReference type="GO" id="GO:0070006">
    <property type="term" value="F:metalloaminopeptidase activity"/>
    <property type="evidence" value="ECO:0007669"/>
    <property type="project" value="InterPro"/>
</dbReference>
<comment type="similarity">
    <text evidence="1">Belongs to the peptidase M24B family.</text>
</comment>
<dbReference type="Pfam" id="PF16188">
    <property type="entry name" value="Peptidase_M24_C"/>
    <property type="match status" value="1"/>
</dbReference>
<dbReference type="SUPFAM" id="SSF55920">
    <property type="entry name" value="Creatinase/aminopeptidase"/>
    <property type="match status" value="1"/>
</dbReference>
<dbReference type="RefSeq" id="WP_111898086.1">
    <property type="nucleotide sequence ID" value="NZ_CP033459.1"/>
</dbReference>
<dbReference type="AlphaFoldDB" id="A0A5P8E9V2"/>
<evidence type="ECO:0000256" key="1">
    <source>
        <dbReference type="ARBA" id="ARBA00008766"/>
    </source>
</evidence>
<keyword evidence="2" id="KW-0479">Metal-binding</keyword>
<gene>
    <name evidence="7" type="ORF">C7Y71_008045</name>
</gene>
<organism evidence="7 8">
    <name type="scientific">Pseudoprevotella muciniphila</name>
    <dbReference type="NCBI Taxonomy" id="2133944"/>
    <lineage>
        <taxon>Bacteria</taxon>
        <taxon>Pseudomonadati</taxon>
        <taxon>Bacteroidota</taxon>
        <taxon>Bacteroidia</taxon>
        <taxon>Bacteroidales</taxon>
        <taxon>Prevotellaceae</taxon>
        <taxon>Pseudoprevotella</taxon>
    </lineage>
</organism>
<name>A0A5P8E9V2_9BACT</name>
<evidence type="ECO:0000259" key="5">
    <source>
        <dbReference type="Pfam" id="PF01321"/>
    </source>
</evidence>
<evidence type="ECO:0000259" key="6">
    <source>
        <dbReference type="Pfam" id="PF16188"/>
    </source>
</evidence>
<dbReference type="Gene3D" id="3.90.230.10">
    <property type="entry name" value="Creatinase/methionine aminopeptidase superfamily"/>
    <property type="match status" value="1"/>
</dbReference>
<keyword evidence="3" id="KW-0378">Hydrolase</keyword>
<proteinExistence type="inferred from homology"/>
<dbReference type="InterPro" id="IPR000587">
    <property type="entry name" value="Creatinase_N"/>
</dbReference>
<dbReference type="FunFam" id="3.90.230.10:FF:000009">
    <property type="entry name" value="xaa-Pro aminopeptidase 2"/>
    <property type="match status" value="1"/>
</dbReference>
<dbReference type="Gene3D" id="3.40.350.10">
    <property type="entry name" value="Creatinase/prolidase N-terminal domain"/>
    <property type="match status" value="2"/>
</dbReference>
<dbReference type="Proteomes" id="UP000249375">
    <property type="component" value="Chromosome"/>
</dbReference>
<evidence type="ECO:0000313" key="7">
    <source>
        <dbReference type="EMBL" id="QFQ13766.1"/>
    </source>
</evidence>
<dbReference type="InterPro" id="IPR000994">
    <property type="entry name" value="Pept_M24"/>
</dbReference>
<dbReference type="PANTHER" id="PTHR43763">
    <property type="entry name" value="XAA-PRO AMINOPEPTIDASE 1"/>
    <property type="match status" value="1"/>
</dbReference>
<dbReference type="InterPro" id="IPR029149">
    <property type="entry name" value="Creatin/AminoP/Spt16_N"/>
</dbReference>
<dbReference type="Pfam" id="PF01321">
    <property type="entry name" value="Creatinase_N"/>
    <property type="match status" value="1"/>
</dbReference>
<accession>A0A5P8E9V2</accession>
<evidence type="ECO:0000313" key="8">
    <source>
        <dbReference type="Proteomes" id="UP000249375"/>
    </source>
</evidence>
<evidence type="ECO:0000259" key="4">
    <source>
        <dbReference type="Pfam" id="PF00557"/>
    </source>
</evidence>
<dbReference type="CDD" id="cd01085">
    <property type="entry name" value="APP"/>
    <property type="match status" value="1"/>
</dbReference>
<dbReference type="InterPro" id="IPR032416">
    <property type="entry name" value="Peptidase_M24_C"/>
</dbReference>
<sequence length="594" mass="65723">MTLPIEKLREWMAAEGVAAFYAPTSDPHGSEYLPAHFQFRKWLTGFTGSAGTAVVTQTEAALWTDSRYWLQAEEELRGSGIILMKEGEPGVPETDEWICRHTSPGDVIAADGSTLMIPERDMLADLGRTLRLTPPEVTDSLWEGRPPLPNGKIRVQNPIYTSKTAAEKLAAIRNDLRRYAPDCSGSILLNELADAAWLLNLRGGDVDYNPVFLAYLYVGQTETALFVDDNKLTDEARESLRTAEVSVLPYDETRNFVLKKIAEEGCIAIARTMNSMMVEGLVADKDYITTSPVEHLRAKKDEGEIAGMREAMLRDGVALVRFRRWLDEAVTQGGQTEMSIDRKLTALRAEQKGFEGLSFGTIAGYGPHGAIVHYEANEASSAALQPKGLLLLDSGAQYDCGTTDITRTIALGPLTDEERHVYTLVLKGHIALSQMQFPKGTTGLQLDTAARMNMWRCGYDFGHGTGHGVGSHLCCHEGPHQIRKNLRGCTMVPFEEGMVVTNEPGIYVAGKFGVRIENILLTVPAGKTDFGDFLKFETLTLCPIDTAAIERSIINKDEIAWLNDYHRTVREKLLPLLTDNADREWLIKATNELD</sequence>
<dbReference type="SUPFAM" id="SSF53092">
    <property type="entry name" value="Creatinase/prolidase N-terminal domain"/>
    <property type="match status" value="1"/>
</dbReference>
<dbReference type="OrthoDB" id="9806388at2"/>
<evidence type="ECO:0000256" key="3">
    <source>
        <dbReference type="ARBA" id="ARBA00022801"/>
    </source>
</evidence>
<dbReference type="InterPro" id="IPR050422">
    <property type="entry name" value="X-Pro_aminopeptidase_P"/>
</dbReference>
<feature type="domain" description="Peptidase M24 C-terminal" evidence="6">
    <location>
        <begin position="533"/>
        <end position="592"/>
    </location>
</feature>
<dbReference type="InterPro" id="IPR036005">
    <property type="entry name" value="Creatinase/aminopeptidase-like"/>
</dbReference>
<evidence type="ECO:0000256" key="2">
    <source>
        <dbReference type="ARBA" id="ARBA00022723"/>
    </source>
</evidence>
<dbReference type="GO" id="GO:0005737">
    <property type="term" value="C:cytoplasm"/>
    <property type="evidence" value="ECO:0007669"/>
    <property type="project" value="UniProtKB-ARBA"/>
</dbReference>
<dbReference type="KEGG" id="alq:C7Y71_008045"/>
<protein>
    <submittedName>
        <fullName evidence="7">Aminopeptidase P family protein</fullName>
    </submittedName>
</protein>
<feature type="domain" description="Creatinase N-terminal" evidence="5">
    <location>
        <begin position="5"/>
        <end position="113"/>
    </location>
</feature>
<feature type="domain" description="Peptidase M24" evidence="4">
    <location>
        <begin position="307"/>
        <end position="521"/>
    </location>
</feature>
<dbReference type="PANTHER" id="PTHR43763:SF6">
    <property type="entry name" value="XAA-PRO AMINOPEPTIDASE 1"/>
    <property type="match status" value="1"/>
</dbReference>
<dbReference type="Pfam" id="PF00557">
    <property type="entry name" value="Peptidase_M24"/>
    <property type="match status" value="1"/>
</dbReference>